<keyword evidence="5" id="KW-1185">Reference proteome</keyword>
<proteinExistence type="inferred from homology"/>
<comment type="similarity">
    <text evidence="1">Belongs to the short-chain dehydrogenases/reductases (SDR) family.</text>
</comment>
<dbReference type="GO" id="GO:0016491">
    <property type="term" value="F:oxidoreductase activity"/>
    <property type="evidence" value="ECO:0007669"/>
    <property type="project" value="UniProtKB-KW"/>
</dbReference>
<evidence type="ECO:0000256" key="2">
    <source>
        <dbReference type="ARBA" id="ARBA00022857"/>
    </source>
</evidence>
<dbReference type="PRINTS" id="PR00081">
    <property type="entry name" value="GDHRDH"/>
</dbReference>
<sequence>MATDKPVALITGANRGIGYTLAETLSRDHGFHVLLGARSQDAGTKAADTLKAKGLSVEPILLDLASDSTIIAAAKEVEAKYGKLDVLVNNAGIGVDYTWTGQVDDLRRVYKETFETNVFGSGVVTEAFIPLLSKSSLPRALFLSSTLGSISDRSDPKSIYNGVDVHVYRTSKAGVGMLGAIFAKRFRDEGWKVNVACPGFVKTDMNHGGGVLTTEESMPNLVRLCTLGEDGETGTFSDANGIVPW</sequence>
<keyword evidence="3" id="KW-0560">Oxidoreductase</keyword>
<dbReference type="InterPro" id="IPR036291">
    <property type="entry name" value="NAD(P)-bd_dom_sf"/>
</dbReference>
<dbReference type="Gene3D" id="3.40.50.720">
    <property type="entry name" value="NAD(P)-binding Rossmann-like Domain"/>
    <property type="match status" value="1"/>
</dbReference>
<dbReference type="OrthoDB" id="191139at2759"/>
<dbReference type="PANTHER" id="PTHR43963:SF6">
    <property type="entry name" value="CHAIN DEHYDROGENASE FAMILY PROTEIN, PUTATIVE (AFU_ORTHOLOGUE AFUA_3G15350)-RELATED"/>
    <property type="match status" value="1"/>
</dbReference>
<gene>
    <name evidence="4" type="ORF">BDV96DRAFT_591118</name>
</gene>
<dbReference type="PANTHER" id="PTHR43963">
    <property type="entry name" value="CARBONYL REDUCTASE 1-RELATED"/>
    <property type="match status" value="1"/>
</dbReference>
<protein>
    <submittedName>
        <fullName evidence="4">Putative carbonyl reductase</fullName>
    </submittedName>
</protein>
<dbReference type="SUPFAM" id="SSF51735">
    <property type="entry name" value="NAD(P)-binding Rossmann-fold domains"/>
    <property type="match status" value="1"/>
</dbReference>
<reference evidence="4" key="1">
    <citation type="journal article" date="2020" name="Stud. Mycol.">
        <title>101 Dothideomycetes genomes: a test case for predicting lifestyles and emergence of pathogens.</title>
        <authorList>
            <person name="Haridas S."/>
            <person name="Albert R."/>
            <person name="Binder M."/>
            <person name="Bloem J."/>
            <person name="Labutti K."/>
            <person name="Salamov A."/>
            <person name="Andreopoulos B."/>
            <person name="Baker S."/>
            <person name="Barry K."/>
            <person name="Bills G."/>
            <person name="Bluhm B."/>
            <person name="Cannon C."/>
            <person name="Castanera R."/>
            <person name="Culley D."/>
            <person name="Daum C."/>
            <person name="Ezra D."/>
            <person name="Gonzalez J."/>
            <person name="Henrissat B."/>
            <person name="Kuo A."/>
            <person name="Liang C."/>
            <person name="Lipzen A."/>
            <person name="Lutzoni F."/>
            <person name="Magnuson J."/>
            <person name="Mondo S."/>
            <person name="Nolan M."/>
            <person name="Ohm R."/>
            <person name="Pangilinan J."/>
            <person name="Park H.-J."/>
            <person name="Ramirez L."/>
            <person name="Alfaro M."/>
            <person name="Sun H."/>
            <person name="Tritt A."/>
            <person name="Yoshinaga Y."/>
            <person name="Zwiers L.-H."/>
            <person name="Turgeon B."/>
            <person name="Goodwin S."/>
            <person name="Spatafora J."/>
            <person name="Crous P."/>
            <person name="Grigoriev I."/>
        </authorList>
    </citation>
    <scope>NUCLEOTIDE SEQUENCE</scope>
    <source>
        <strain evidence="4">CBS 627.86</strain>
    </source>
</reference>
<name>A0A6A5YGL1_9PLEO</name>
<evidence type="ECO:0000313" key="5">
    <source>
        <dbReference type="Proteomes" id="UP000799770"/>
    </source>
</evidence>
<accession>A0A6A5YGL1</accession>
<keyword evidence="2" id="KW-0521">NADP</keyword>
<evidence type="ECO:0000313" key="4">
    <source>
        <dbReference type="EMBL" id="KAF2106402.1"/>
    </source>
</evidence>
<organism evidence="4 5">
    <name type="scientific">Lophiotrema nucula</name>
    <dbReference type="NCBI Taxonomy" id="690887"/>
    <lineage>
        <taxon>Eukaryota</taxon>
        <taxon>Fungi</taxon>
        <taxon>Dikarya</taxon>
        <taxon>Ascomycota</taxon>
        <taxon>Pezizomycotina</taxon>
        <taxon>Dothideomycetes</taxon>
        <taxon>Pleosporomycetidae</taxon>
        <taxon>Pleosporales</taxon>
        <taxon>Lophiotremataceae</taxon>
        <taxon>Lophiotrema</taxon>
    </lineage>
</organism>
<evidence type="ECO:0000256" key="1">
    <source>
        <dbReference type="ARBA" id="ARBA00006484"/>
    </source>
</evidence>
<dbReference type="Proteomes" id="UP000799770">
    <property type="component" value="Unassembled WGS sequence"/>
</dbReference>
<dbReference type="InterPro" id="IPR002347">
    <property type="entry name" value="SDR_fam"/>
</dbReference>
<dbReference type="Pfam" id="PF00106">
    <property type="entry name" value="adh_short"/>
    <property type="match status" value="1"/>
</dbReference>
<dbReference type="AlphaFoldDB" id="A0A6A5YGL1"/>
<evidence type="ECO:0000256" key="3">
    <source>
        <dbReference type="ARBA" id="ARBA00023002"/>
    </source>
</evidence>
<dbReference type="EMBL" id="ML977363">
    <property type="protein sequence ID" value="KAF2106402.1"/>
    <property type="molecule type" value="Genomic_DNA"/>
</dbReference>